<keyword evidence="3" id="KW-1185">Reference proteome</keyword>
<gene>
    <name evidence="2" type="ORF">ANANG_G00070860</name>
</gene>
<organism evidence="2 3">
    <name type="scientific">Anguilla anguilla</name>
    <name type="common">European freshwater eel</name>
    <name type="synonym">Muraena anguilla</name>
    <dbReference type="NCBI Taxonomy" id="7936"/>
    <lineage>
        <taxon>Eukaryota</taxon>
        <taxon>Metazoa</taxon>
        <taxon>Chordata</taxon>
        <taxon>Craniata</taxon>
        <taxon>Vertebrata</taxon>
        <taxon>Euteleostomi</taxon>
        <taxon>Actinopterygii</taxon>
        <taxon>Neopterygii</taxon>
        <taxon>Teleostei</taxon>
        <taxon>Anguilliformes</taxon>
        <taxon>Anguillidae</taxon>
        <taxon>Anguilla</taxon>
    </lineage>
</organism>
<dbReference type="InterPro" id="IPR001299">
    <property type="entry name" value="Ependymin"/>
</dbReference>
<accession>A0A9D3S3D5</accession>
<reference evidence="2" key="1">
    <citation type="submission" date="2021-01" db="EMBL/GenBank/DDBJ databases">
        <title>A chromosome-scale assembly of European eel, Anguilla anguilla.</title>
        <authorList>
            <person name="Henkel C."/>
            <person name="Jong-Raadsen S.A."/>
            <person name="Dufour S."/>
            <person name="Weltzien F.-A."/>
            <person name="Palstra A.P."/>
            <person name="Pelster B."/>
            <person name="Spaink H.P."/>
            <person name="Van Den Thillart G.E."/>
            <person name="Jansen H."/>
            <person name="Zahm M."/>
            <person name="Klopp C."/>
            <person name="Cedric C."/>
            <person name="Louis A."/>
            <person name="Berthelot C."/>
            <person name="Parey E."/>
            <person name="Roest Crollius H."/>
            <person name="Montfort J."/>
            <person name="Robinson-Rechavi M."/>
            <person name="Bucao C."/>
            <person name="Bouchez O."/>
            <person name="Gislard M."/>
            <person name="Lluch J."/>
            <person name="Milhes M."/>
            <person name="Lampietro C."/>
            <person name="Lopez Roques C."/>
            <person name="Donnadieu C."/>
            <person name="Braasch I."/>
            <person name="Desvignes T."/>
            <person name="Postlethwait J."/>
            <person name="Bobe J."/>
            <person name="Guiguen Y."/>
            <person name="Dirks R."/>
        </authorList>
    </citation>
    <scope>NUCLEOTIDE SEQUENCE</scope>
    <source>
        <strain evidence="2">Tag_6206</strain>
        <tissue evidence="2">Liver</tissue>
    </source>
</reference>
<dbReference type="GO" id="GO:0007160">
    <property type="term" value="P:cell-matrix adhesion"/>
    <property type="evidence" value="ECO:0007669"/>
    <property type="project" value="InterPro"/>
</dbReference>
<dbReference type="SMART" id="SM00026">
    <property type="entry name" value="EPEND"/>
    <property type="match status" value="1"/>
</dbReference>
<evidence type="ECO:0000313" key="2">
    <source>
        <dbReference type="EMBL" id="KAG5853228.1"/>
    </source>
</evidence>
<evidence type="ECO:0000256" key="1">
    <source>
        <dbReference type="ARBA" id="ARBA00010771"/>
    </source>
</evidence>
<dbReference type="Pfam" id="PF00811">
    <property type="entry name" value="Ependymin"/>
    <property type="match status" value="1"/>
</dbReference>
<sequence length="239" mass="26724">MKGASEHRWPSHEWVCLRLSDTMQAPALAFLCLCLAGSSWAQKPRPCASPPLQVGSFSSMDGKGNLATYGKYRYDALGQKVRFSQMRTYENRTTTVDLLVLFNERVLYQIDWLRFSCKKKALSSEFQPMEVPRDATLMGQVVVGTASAFGQGLLVNTWVGHDAEKNGTYMAVFTGIGCLPVSAMYHKEETGWTMLSFFNILLGIDDPQVFFPPAFCKYAPLEGTTNVFDAILDKDLMQE</sequence>
<dbReference type="PANTHER" id="PTHR10697:SF5">
    <property type="entry name" value="EPENDYMIN-RELATED"/>
    <property type="match status" value="1"/>
</dbReference>
<dbReference type="PRINTS" id="PR00317">
    <property type="entry name" value="EPENDYMIN"/>
</dbReference>
<dbReference type="PANTHER" id="PTHR10697">
    <property type="entry name" value="MAMMALIAN EPENDYMIN-RELATED PROTEIN 1"/>
    <property type="match status" value="1"/>
</dbReference>
<comment type="caution">
    <text evidence="2">The sequence shown here is derived from an EMBL/GenBank/DDBJ whole genome shotgun (WGS) entry which is preliminary data.</text>
</comment>
<dbReference type="GO" id="GO:0005509">
    <property type="term" value="F:calcium ion binding"/>
    <property type="evidence" value="ECO:0007669"/>
    <property type="project" value="InterPro"/>
</dbReference>
<dbReference type="GO" id="GO:0005764">
    <property type="term" value="C:lysosome"/>
    <property type="evidence" value="ECO:0007669"/>
    <property type="project" value="TreeGrafter"/>
</dbReference>
<evidence type="ECO:0000313" key="3">
    <source>
        <dbReference type="Proteomes" id="UP001044222"/>
    </source>
</evidence>
<comment type="similarity">
    <text evidence="1">Belongs to the ependymin family.</text>
</comment>
<name>A0A9D3S3D5_ANGAN</name>
<dbReference type="AlphaFoldDB" id="A0A9D3S3D5"/>
<proteinExistence type="inferred from homology"/>
<dbReference type="GO" id="GO:0005576">
    <property type="term" value="C:extracellular region"/>
    <property type="evidence" value="ECO:0007669"/>
    <property type="project" value="InterPro"/>
</dbReference>
<evidence type="ECO:0008006" key="4">
    <source>
        <dbReference type="Google" id="ProtNLM"/>
    </source>
</evidence>
<dbReference type="Proteomes" id="UP001044222">
    <property type="component" value="Unassembled WGS sequence"/>
</dbReference>
<dbReference type="EMBL" id="JAFIRN010000003">
    <property type="protein sequence ID" value="KAG5853228.1"/>
    <property type="molecule type" value="Genomic_DNA"/>
</dbReference>
<protein>
    <recommendedName>
        <fullName evidence="4">Ependymin-like 1</fullName>
    </recommendedName>
</protein>